<proteinExistence type="predicted"/>
<dbReference type="EMBL" id="SDMP01000009">
    <property type="protein sequence ID" value="RYR40041.1"/>
    <property type="molecule type" value="Genomic_DNA"/>
</dbReference>
<dbReference type="AlphaFoldDB" id="A0A445BN10"/>
<name>A0A445BN10_ARAHY</name>
<comment type="caution">
    <text evidence="1">The sequence shown here is derived from an EMBL/GenBank/DDBJ whole genome shotgun (WGS) entry which is preliminary data.</text>
</comment>
<sequence length="52" mass="5674">MAKILTSQSGKKTAYALNKRRKALADYANCEAQTDKVIIAVAIHRNGSARLL</sequence>
<reference evidence="1 2" key="1">
    <citation type="submission" date="2019-01" db="EMBL/GenBank/DDBJ databases">
        <title>Sequencing of cultivated peanut Arachis hypogaea provides insights into genome evolution and oil improvement.</title>
        <authorList>
            <person name="Chen X."/>
        </authorList>
    </citation>
    <scope>NUCLEOTIDE SEQUENCE [LARGE SCALE GENOMIC DNA]</scope>
    <source>
        <strain evidence="2">cv. Fuhuasheng</strain>
        <tissue evidence="1">Leaves</tissue>
    </source>
</reference>
<dbReference type="Proteomes" id="UP000289738">
    <property type="component" value="Chromosome A09"/>
</dbReference>
<keyword evidence="2" id="KW-1185">Reference proteome</keyword>
<evidence type="ECO:0000313" key="2">
    <source>
        <dbReference type="Proteomes" id="UP000289738"/>
    </source>
</evidence>
<gene>
    <name evidence="1" type="ORF">Ahy_A09g045708</name>
</gene>
<organism evidence="1 2">
    <name type="scientific">Arachis hypogaea</name>
    <name type="common">Peanut</name>
    <dbReference type="NCBI Taxonomy" id="3818"/>
    <lineage>
        <taxon>Eukaryota</taxon>
        <taxon>Viridiplantae</taxon>
        <taxon>Streptophyta</taxon>
        <taxon>Embryophyta</taxon>
        <taxon>Tracheophyta</taxon>
        <taxon>Spermatophyta</taxon>
        <taxon>Magnoliopsida</taxon>
        <taxon>eudicotyledons</taxon>
        <taxon>Gunneridae</taxon>
        <taxon>Pentapetalae</taxon>
        <taxon>rosids</taxon>
        <taxon>fabids</taxon>
        <taxon>Fabales</taxon>
        <taxon>Fabaceae</taxon>
        <taxon>Papilionoideae</taxon>
        <taxon>50 kb inversion clade</taxon>
        <taxon>dalbergioids sensu lato</taxon>
        <taxon>Dalbergieae</taxon>
        <taxon>Pterocarpus clade</taxon>
        <taxon>Arachis</taxon>
    </lineage>
</organism>
<evidence type="ECO:0000313" key="1">
    <source>
        <dbReference type="EMBL" id="RYR40041.1"/>
    </source>
</evidence>
<accession>A0A445BN10</accession>
<protein>
    <submittedName>
        <fullName evidence="1">Uncharacterized protein</fullName>
    </submittedName>
</protein>